<organism evidence="1 2">
    <name type="scientific">Tritrichomonas musculus</name>
    <dbReference type="NCBI Taxonomy" id="1915356"/>
    <lineage>
        <taxon>Eukaryota</taxon>
        <taxon>Metamonada</taxon>
        <taxon>Parabasalia</taxon>
        <taxon>Tritrichomonadida</taxon>
        <taxon>Tritrichomonadidae</taxon>
        <taxon>Tritrichomonas</taxon>
    </lineage>
</organism>
<evidence type="ECO:0000313" key="2">
    <source>
        <dbReference type="Proteomes" id="UP001470230"/>
    </source>
</evidence>
<protein>
    <recommendedName>
        <fullName evidence="3">TPR Domain containing protein</fullName>
    </recommendedName>
</protein>
<sequence length="479" mass="54914">MNNEITYNSSKNAFQQGQFQRSASLSQKIIESNVSNETKIIMKANYFFALLLYNQSDLKIDEAQSMASLLLGIQDENLRTSSYNAFLTNLCLYEISKKKYESALKIIEKLATDNSDPTINDIYGSISLCQNIQPANMSPFLSIWHNYLIKKSDSILKCVGEVYGSNYIPFLTGYAFFQNNNYSKAIGFFEISLSNKYRISESLNYAGICCFYLDRIKDSVNYFERAIRMKSPSISFSLFNLAEVCGVLGRKNEQLSLLKFYHRLQKVHQEGSISTLYLLARVTLENKDYDSASKQYSDLLYKITIEGIDPPSPHFIAEYSFILNMKGEFDSALGNLPPERAKSDFERLVVAHSLWLSGQYEECDKMISKFDDGFDILCNKALLSFISGDDRTAMRQINAARKKAPHDSRVTRNAVLFQLARQQTVKSGCAMWLSSLGYQRDHQPEFYEDLINQMKTSNNEDQLTLCVLENWKIFQRKKI</sequence>
<keyword evidence="2" id="KW-1185">Reference proteome</keyword>
<proteinExistence type="predicted"/>
<evidence type="ECO:0008006" key="3">
    <source>
        <dbReference type="Google" id="ProtNLM"/>
    </source>
</evidence>
<dbReference type="SUPFAM" id="SSF48452">
    <property type="entry name" value="TPR-like"/>
    <property type="match status" value="1"/>
</dbReference>
<gene>
    <name evidence="1" type="ORF">M9Y10_035303</name>
</gene>
<name>A0ABR2KID2_9EUKA</name>
<dbReference type="InterPro" id="IPR011990">
    <property type="entry name" value="TPR-like_helical_dom_sf"/>
</dbReference>
<evidence type="ECO:0000313" key="1">
    <source>
        <dbReference type="EMBL" id="KAK8890526.1"/>
    </source>
</evidence>
<dbReference type="EMBL" id="JAPFFF010000005">
    <property type="protein sequence ID" value="KAK8890526.1"/>
    <property type="molecule type" value="Genomic_DNA"/>
</dbReference>
<reference evidence="1 2" key="1">
    <citation type="submission" date="2024-04" db="EMBL/GenBank/DDBJ databases">
        <title>Tritrichomonas musculus Genome.</title>
        <authorList>
            <person name="Alves-Ferreira E."/>
            <person name="Grigg M."/>
            <person name="Lorenzi H."/>
            <person name="Galac M."/>
        </authorList>
    </citation>
    <scope>NUCLEOTIDE SEQUENCE [LARGE SCALE GENOMIC DNA]</scope>
    <source>
        <strain evidence="1 2">EAF2021</strain>
    </source>
</reference>
<accession>A0ABR2KID2</accession>
<dbReference type="Proteomes" id="UP001470230">
    <property type="component" value="Unassembled WGS sequence"/>
</dbReference>
<dbReference type="Gene3D" id="1.25.40.10">
    <property type="entry name" value="Tetratricopeptide repeat domain"/>
    <property type="match status" value="1"/>
</dbReference>
<comment type="caution">
    <text evidence="1">The sequence shown here is derived from an EMBL/GenBank/DDBJ whole genome shotgun (WGS) entry which is preliminary data.</text>
</comment>